<evidence type="ECO:0000313" key="13">
    <source>
        <dbReference type="Proteomes" id="UP000198619"/>
    </source>
</evidence>
<dbReference type="EMBL" id="FOKI01000013">
    <property type="protein sequence ID" value="SFB12132.1"/>
    <property type="molecule type" value="Genomic_DNA"/>
</dbReference>
<feature type="transmembrane region" description="Helical" evidence="9">
    <location>
        <begin position="44"/>
        <end position="66"/>
    </location>
</feature>
<dbReference type="GO" id="GO:0005886">
    <property type="term" value="C:plasma membrane"/>
    <property type="evidence" value="ECO:0007669"/>
    <property type="project" value="UniProtKB-SubCell"/>
</dbReference>
<evidence type="ECO:0000256" key="4">
    <source>
        <dbReference type="ARBA" id="ARBA00022475"/>
    </source>
</evidence>
<keyword evidence="6 9" id="KW-0812">Transmembrane</keyword>
<dbReference type="CDD" id="cd06261">
    <property type="entry name" value="TM_PBP2"/>
    <property type="match status" value="1"/>
</dbReference>
<evidence type="ECO:0000256" key="8">
    <source>
        <dbReference type="ARBA" id="ARBA00023136"/>
    </source>
</evidence>
<dbReference type="OrthoDB" id="9795403at2"/>
<evidence type="ECO:0000256" key="10">
    <source>
        <dbReference type="RuleBase" id="RU365097"/>
    </source>
</evidence>
<dbReference type="Gene3D" id="1.10.3720.10">
    <property type="entry name" value="MetI-like"/>
    <property type="match status" value="1"/>
</dbReference>
<reference evidence="12 13" key="1">
    <citation type="submission" date="2016-10" db="EMBL/GenBank/DDBJ databases">
        <authorList>
            <person name="de Groot N.N."/>
        </authorList>
    </citation>
    <scope>NUCLEOTIDE SEQUENCE [LARGE SCALE GENOMIC DNA]</scope>
    <source>
        <strain evidence="12 13">DSM 12271</strain>
    </source>
</reference>
<keyword evidence="3 9" id="KW-0813">Transport</keyword>
<dbReference type="PANTHER" id="PTHR30183:SF3">
    <property type="entry name" value="MOLYBDENUM TRANSPORT SYSTEM PERMEASE PROTEIN MODB"/>
    <property type="match status" value="1"/>
</dbReference>
<dbReference type="NCBIfam" id="TIGR02141">
    <property type="entry name" value="modB_ABC"/>
    <property type="match status" value="1"/>
</dbReference>
<dbReference type="PROSITE" id="PS50928">
    <property type="entry name" value="ABC_TM1"/>
    <property type="match status" value="1"/>
</dbReference>
<dbReference type="Proteomes" id="UP000198619">
    <property type="component" value="Unassembled WGS sequence"/>
</dbReference>
<comment type="similarity">
    <text evidence="2 10">Belongs to the binding-protein-dependent transport system permease family. CysTW subfamily.</text>
</comment>
<evidence type="ECO:0000259" key="11">
    <source>
        <dbReference type="PROSITE" id="PS50928"/>
    </source>
</evidence>
<dbReference type="InterPro" id="IPR011867">
    <property type="entry name" value="ModB_ABC"/>
</dbReference>
<name>A0A1I0YG47_9CLOT</name>
<dbReference type="InterPro" id="IPR000515">
    <property type="entry name" value="MetI-like"/>
</dbReference>
<keyword evidence="8 9" id="KW-0472">Membrane</keyword>
<feature type="transmembrane region" description="Helical" evidence="9">
    <location>
        <begin position="6"/>
        <end position="32"/>
    </location>
</feature>
<evidence type="ECO:0000256" key="1">
    <source>
        <dbReference type="ARBA" id="ARBA00004651"/>
    </source>
</evidence>
<dbReference type="Pfam" id="PF00528">
    <property type="entry name" value="BPD_transp_1"/>
    <property type="match status" value="1"/>
</dbReference>
<evidence type="ECO:0000256" key="3">
    <source>
        <dbReference type="ARBA" id="ARBA00022448"/>
    </source>
</evidence>
<evidence type="ECO:0000256" key="2">
    <source>
        <dbReference type="ARBA" id="ARBA00007069"/>
    </source>
</evidence>
<feature type="transmembrane region" description="Helical" evidence="9">
    <location>
        <begin position="78"/>
        <end position="103"/>
    </location>
</feature>
<keyword evidence="5 10" id="KW-0500">Molybdenum</keyword>
<feature type="domain" description="ABC transmembrane type-1" evidence="11">
    <location>
        <begin position="6"/>
        <end position="208"/>
    </location>
</feature>
<comment type="subcellular location">
    <subcellularLocation>
        <location evidence="1 9">Cell membrane</location>
        <topology evidence="1 9">Multi-pass membrane protein</topology>
    </subcellularLocation>
</comment>
<dbReference type="AlphaFoldDB" id="A0A1I0YG47"/>
<dbReference type="InterPro" id="IPR035906">
    <property type="entry name" value="MetI-like_sf"/>
</dbReference>
<protein>
    <recommendedName>
        <fullName evidence="10">Molybdenum transport system permease</fullName>
    </recommendedName>
</protein>
<feature type="transmembrane region" description="Helical" evidence="9">
    <location>
        <begin position="131"/>
        <end position="153"/>
    </location>
</feature>
<evidence type="ECO:0000256" key="5">
    <source>
        <dbReference type="ARBA" id="ARBA00022505"/>
    </source>
</evidence>
<dbReference type="PANTHER" id="PTHR30183">
    <property type="entry name" value="MOLYBDENUM TRANSPORT SYSTEM PERMEASE PROTEIN MODB"/>
    <property type="match status" value="1"/>
</dbReference>
<evidence type="ECO:0000256" key="9">
    <source>
        <dbReference type="RuleBase" id="RU363032"/>
    </source>
</evidence>
<keyword evidence="7 9" id="KW-1133">Transmembrane helix</keyword>
<comment type="function">
    <text evidence="10">Part of the binding-protein-dependent transport system for molybdenum; probably responsible for the translocation of the substrate across the membrane.</text>
</comment>
<accession>A0A1I0YG47</accession>
<sequence length="219" mass="24259">MELNPIFVSIRTAFVSTVLVSFVGIFIAYRLLNKQGVCKYIIETLILFPLFMPPSLVGYITLILIGKKSFVGKIIDHIFNFSFIFTWQGSVLACFIVALPIMYQCVKGAMGAIDKNCIQAAKLDGATNLIVLFRITLPMCIKGILSGIILSFARAFGEFGASLMICGNIPGKTENIPMAIYFAVENGDFIKANKLTFVVIIISTTLIVFNNFLLKKREF</sequence>
<evidence type="ECO:0000256" key="7">
    <source>
        <dbReference type="ARBA" id="ARBA00022989"/>
    </source>
</evidence>
<evidence type="ECO:0000313" key="12">
    <source>
        <dbReference type="EMBL" id="SFB12132.1"/>
    </source>
</evidence>
<keyword evidence="4 10" id="KW-1003">Cell membrane</keyword>
<feature type="transmembrane region" description="Helical" evidence="9">
    <location>
        <begin position="195"/>
        <end position="214"/>
    </location>
</feature>
<dbReference type="STRING" id="84698.SAMN04488528_10136"/>
<gene>
    <name evidence="12" type="ORF">SAMN04488528_10136</name>
</gene>
<keyword evidence="13" id="KW-1185">Reference proteome</keyword>
<organism evidence="12 13">
    <name type="scientific">Clostridium frigidicarnis</name>
    <dbReference type="NCBI Taxonomy" id="84698"/>
    <lineage>
        <taxon>Bacteria</taxon>
        <taxon>Bacillati</taxon>
        <taxon>Bacillota</taxon>
        <taxon>Clostridia</taxon>
        <taxon>Eubacteriales</taxon>
        <taxon>Clostridiaceae</taxon>
        <taxon>Clostridium</taxon>
    </lineage>
</organism>
<proteinExistence type="inferred from homology"/>
<dbReference type="RefSeq" id="WP_090040952.1">
    <property type="nucleotide sequence ID" value="NZ_FOKI01000013.1"/>
</dbReference>
<dbReference type="GO" id="GO:0015098">
    <property type="term" value="F:molybdate ion transmembrane transporter activity"/>
    <property type="evidence" value="ECO:0007669"/>
    <property type="project" value="UniProtKB-UniRule"/>
</dbReference>
<dbReference type="SUPFAM" id="SSF161098">
    <property type="entry name" value="MetI-like"/>
    <property type="match status" value="1"/>
</dbReference>
<evidence type="ECO:0000256" key="6">
    <source>
        <dbReference type="ARBA" id="ARBA00022692"/>
    </source>
</evidence>